<dbReference type="InterPro" id="IPR001926">
    <property type="entry name" value="TrpB-like_PALP"/>
</dbReference>
<proteinExistence type="inferred from homology"/>
<dbReference type="EMBL" id="FOTQ01000007">
    <property type="protein sequence ID" value="SFM43430.1"/>
    <property type="molecule type" value="Genomic_DNA"/>
</dbReference>
<dbReference type="PANTHER" id="PTHR42690:SF1">
    <property type="entry name" value="THREONINE SYNTHASE-LIKE 2"/>
    <property type="match status" value="1"/>
</dbReference>
<evidence type="ECO:0000256" key="10">
    <source>
        <dbReference type="ARBA" id="ARBA00049144"/>
    </source>
</evidence>
<dbReference type="EC" id="4.2.3.1" evidence="4 11"/>
<feature type="modified residue" description="N6-(pyridoxal phosphate)lysine" evidence="12">
    <location>
        <position position="112"/>
    </location>
</feature>
<dbReference type="SUPFAM" id="SSF53686">
    <property type="entry name" value="Tryptophan synthase beta subunit-like PLP-dependent enzymes"/>
    <property type="match status" value="1"/>
</dbReference>
<dbReference type="UniPathway" id="UPA00050">
    <property type="reaction ID" value="UER00065"/>
</dbReference>
<dbReference type="InterPro" id="IPR036052">
    <property type="entry name" value="TrpB-like_PALP_sf"/>
</dbReference>
<feature type="domain" description="Tryptophan synthase beta chain-like PALP" evidence="13">
    <location>
        <begin position="88"/>
        <end position="331"/>
    </location>
</feature>
<sequence>MKYISTRGNAPVLSFEEAMLTGLARDGGLYVPETIPTMSADEIAALAGVSYEEAAFRVMRPFVGDAFTDDEFKGIIARAYEGFRHEARAPLVQLAPNHFLLELFHGPTLAFKDFAMQLIGQLFQFSLGRRNDRVTIVGATSGDTGSAAIEAFRGLDNVDVFILFPHGRVSDIQRKQMTTPDDANVHALALDGDFDDCQAKLKDMFNDFDFRDGVKLAGVNSINWARVLAQVVYYFTSAVSLGAPYREVSFTVPTGNFGDIFAGYIAKKMGLPIKDLVIATNQNDILHRTMESGAYTKEGVTPSISPSMDIQVSSNFERALFDAYGRDGNAVAQLMEELKDGSFPISQGAMEILRETFKSGRASEDETMATIRDEFTACGEVLCPHSAVGVKVGNENLSGTPMITLATAHPAKFPDAVEQAMGRRPDLPPHMADMMDREEHVTRVPNDLAYLEALIKERIAQR</sequence>
<dbReference type="CDD" id="cd01560">
    <property type="entry name" value="Thr-synth_2"/>
    <property type="match status" value="1"/>
</dbReference>
<dbReference type="GO" id="GO:0030170">
    <property type="term" value="F:pyridoxal phosphate binding"/>
    <property type="evidence" value="ECO:0007669"/>
    <property type="project" value="InterPro"/>
</dbReference>
<evidence type="ECO:0000256" key="3">
    <source>
        <dbReference type="ARBA" id="ARBA00005517"/>
    </source>
</evidence>
<evidence type="ECO:0000256" key="4">
    <source>
        <dbReference type="ARBA" id="ARBA00013028"/>
    </source>
</evidence>
<gene>
    <name evidence="15" type="ORF">SAMN04488042_107124</name>
</gene>
<dbReference type="PROSITE" id="PS00165">
    <property type="entry name" value="DEHYDRATASE_SER_THR"/>
    <property type="match status" value="1"/>
</dbReference>
<evidence type="ECO:0000256" key="5">
    <source>
        <dbReference type="ARBA" id="ARBA00018679"/>
    </source>
</evidence>
<evidence type="ECO:0000256" key="12">
    <source>
        <dbReference type="PIRSR" id="PIRSR604450-51"/>
    </source>
</evidence>
<dbReference type="OrthoDB" id="9763107at2"/>
<evidence type="ECO:0000256" key="7">
    <source>
        <dbReference type="ARBA" id="ARBA00022697"/>
    </source>
</evidence>
<evidence type="ECO:0000256" key="11">
    <source>
        <dbReference type="NCBIfam" id="TIGR00260"/>
    </source>
</evidence>
<dbReference type="Proteomes" id="UP000199144">
    <property type="component" value="Unassembled WGS sequence"/>
</dbReference>
<comment type="pathway">
    <text evidence="2">Amino-acid biosynthesis; L-threonine biosynthesis; L-threonine from L-aspartate: step 5/5.</text>
</comment>
<name>A0A1I4QUN5_9RHOB</name>
<accession>A0A1I4QUN5</accession>
<keyword evidence="9" id="KW-0456">Lyase</keyword>
<evidence type="ECO:0000313" key="15">
    <source>
        <dbReference type="EMBL" id="SFM43430.1"/>
    </source>
</evidence>
<comment type="similarity">
    <text evidence="3">Belongs to the threonine synthase family.</text>
</comment>
<keyword evidence="6" id="KW-0028">Amino-acid biosynthesis</keyword>
<keyword evidence="8 12" id="KW-0663">Pyridoxal phosphate</keyword>
<keyword evidence="7" id="KW-0791">Threonine biosynthesis</keyword>
<dbReference type="GO" id="GO:0004795">
    <property type="term" value="F:threonine synthase activity"/>
    <property type="evidence" value="ECO:0007669"/>
    <property type="project" value="UniProtKB-UniRule"/>
</dbReference>
<dbReference type="Pfam" id="PF00291">
    <property type="entry name" value="PALP"/>
    <property type="match status" value="1"/>
</dbReference>
<dbReference type="PANTHER" id="PTHR42690">
    <property type="entry name" value="THREONINE SYNTHASE FAMILY MEMBER"/>
    <property type="match status" value="1"/>
</dbReference>
<evidence type="ECO:0000256" key="9">
    <source>
        <dbReference type="ARBA" id="ARBA00023239"/>
    </source>
</evidence>
<feature type="domain" description="Threonine synthase N-terminal" evidence="14">
    <location>
        <begin position="2"/>
        <end position="80"/>
    </location>
</feature>
<dbReference type="InterPro" id="IPR037158">
    <property type="entry name" value="Thr_synth_N_sf"/>
</dbReference>
<dbReference type="STRING" id="254406.SAMN04488042_107124"/>
<dbReference type="InterPro" id="IPR029144">
    <property type="entry name" value="Thr_synth_N"/>
</dbReference>
<dbReference type="RefSeq" id="WP_093094835.1">
    <property type="nucleotide sequence ID" value="NZ_FOTQ01000007.1"/>
</dbReference>
<dbReference type="Gene3D" id="3.90.1380.10">
    <property type="entry name" value="Threonine synthase, N-terminal domain"/>
    <property type="match status" value="1"/>
</dbReference>
<dbReference type="InterPro" id="IPR051166">
    <property type="entry name" value="Threonine_Synthase"/>
</dbReference>
<organism evidence="15 16">
    <name type="scientific">Shimia aestuarii</name>
    <dbReference type="NCBI Taxonomy" id="254406"/>
    <lineage>
        <taxon>Bacteria</taxon>
        <taxon>Pseudomonadati</taxon>
        <taxon>Pseudomonadota</taxon>
        <taxon>Alphaproteobacteria</taxon>
        <taxon>Rhodobacterales</taxon>
        <taxon>Roseobacteraceae</taxon>
    </lineage>
</organism>
<comment type="cofactor">
    <cofactor evidence="1 12">
        <name>pyridoxal 5'-phosphate</name>
        <dbReference type="ChEBI" id="CHEBI:597326"/>
    </cofactor>
</comment>
<dbReference type="AlphaFoldDB" id="A0A1I4QUN5"/>
<dbReference type="NCBIfam" id="TIGR00260">
    <property type="entry name" value="thrC"/>
    <property type="match status" value="1"/>
</dbReference>
<dbReference type="InterPro" id="IPR000634">
    <property type="entry name" value="Ser/Thr_deHydtase_PyrdxlP-BS"/>
</dbReference>
<dbReference type="GO" id="GO:0009088">
    <property type="term" value="P:threonine biosynthetic process"/>
    <property type="evidence" value="ECO:0007669"/>
    <property type="project" value="UniProtKB-UniRule"/>
</dbReference>
<dbReference type="Pfam" id="PF24857">
    <property type="entry name" value="THR4_C"/>
    <property type="match status" value="1"/>
</dbReference>
<evidence type="ECO:0000256" key="8">
    <source>
        <dbReference type="ARBA" id="ARBA00022898"/>
    </source>
</evidence>
<dbReference type="Pfam" id="PF14821">
    <property type="entry name" value="Thr_synth_N"/>
    <property type="match status" value="1"/>
</dbReference>
<keyword evidence="16" id="KW-1185">Reference proteome</keyword>
<evidence type="ECO:0000259" key="13">
    <source>
        <dbReference type="Pfam" id="PF00291"/>
    </source>
</evidence>
<dbReference type="InterPro" id="IPR004450">
    <property type="entry name" value="Thr_synthase-like"/>
</dbReference>
<evidence type="ECO:0000259" key="14">
    <source>
        <dbReference type="Pfam" id="PF14821"/>
    </source>
</evidence>
<evidence type="ECO:0000313" key="16">
    <source>
        <dbReference type="Proteomes" id="UP000199144"/>
    </source>
</evidence>
<reference evidence="15 16" key="1">
    <citation type="submission" date="2016-10" db="EMBL/GenBank/DDBJ databases">
        <authorList>
            <person name="de Groot N.N."/>
        </authorList>
    </citation>
    <scope>NUCLEOTIDE SEQUENCE [LARGE SCALE GENOMIC DNA]</scope>
    <source>
        <strain evidence="15 16">DSM 15283</strain>
    </source>
</reference>
<evidence type="ECO:0000256" key="6">
    <source>
        <dbReference type="ARBA" id="ARBA00022605"/>
    </source>
</evidence>
<evidence type="ECO:0000256" key="2">
    <source>
        <dbReference type="ARBA" id="ARBA00004979"/>
    </source>
</evidence>
<comment type="catalytic activity">
    <reaction evidence="10">
        <text>O-phospho-L-homoserine + H2O = L-threonine + phosphate</text>
        <dbReference type="Rhea" id="RHEA:10840"/>
        <dbReference type="ChEBI" id="CHEBI:15377"/>
        <dbReference type="ChEBI" id="CHEBI:43474"/>
        <dbReference type="ChEBI" id="CHEBI:57590"/>
        <dbReference type="ChEBI" id="CHEBI:57926"/>
        <dbReference type="EC" id="4.2.3.1"/>
    </reaction>
</comment>
<dbReference type="FunFam" id="3.90.1380.10:FF:000002">
    <property type="entry name" value="Threonine synthase"/>
    <property type="match status" value="1"/>
</dbReference>
<evidence type="ECO:0000256" key="1">
    <source>
        <dbReference type="ARBA" id="ARBA00001933"/>
    </source>
</evidence>
<protein>
    <recommendedName>
        <fullName evidence="5 11">Threonine synthase</fullName>
        <ecNumber evidence="4 11">4.2.3.1</ecNumber>
    </recommendedName>
</protein>
<dbReference type="Gene3D" id="3.40.50.1100">
    <property type="match status" value="2"/>
</dbReference>